<sequence>MAHLPPLTDPLRSNITNPMPPFPQARHQHVTTQQPSVASIPPVMASHPATNHTPSPELGTHISITPTNIQITHGVNAILQSSLNLHIQSSSNETSVVRILPQPPPPPPGQGYSSPVPALSAQNTQGVQNPPASISFGSFNSAITTKPAKRVVFNNGEPGIQDNQEVPSPAPALNEGDQHTLEGQKDTADKSTYHQRTTSIQGTIDPNNERDDLLTIV</sequence>
<keyword evidence="3" id="KW-1185">Reference proteome</keyword>
<proteinExistence type="predicted"/>
<gene>
    <name evidence="2" type="ORF">ILEXP_LOCUS23471</name>
</gene>
<feature type="region of interest" description="Disordered" evidence="1">
    <location>
        <begin position="153"/>
        <end position="217"/>
    </location>
</feature>
<accession>A0ABC8SD50</accession>
<dbReference type="EMBL" id="CAUOFW020002636">
    <property type="protein sequence ID" value="CAK9155077.1"/>
    <property type="molecule type" value="Genomic_DNA"/>
</dbReference>
<evidence type="ECO:0000313" key="3">
    <source>
        <dbReference type="Proteomes" id="UP001642360"/>
    </source>
</evidence>
<feature type="compositionally biased region" description="Polar residues" evidence="1">
    <location>
        <begin position="194"/>
        <end position="206"/>
    </location>
</feature>
<comment type="caution">
    <text evidence="2">The sequence shown here is derived from an EMBL/GenBank/DDBJ whole genome shotgun (WGS) entry which is preliminary data.</text>
</comment>
<feature type="region of interest" description="Disordered" evidence="1">
    <location>
        <begin position="94"/>
        <end position="127"/>
    </location>
</feature>
<feature type="region of interest" description="Disordered" evidence="1">
    <location>
        <begin position="1"/>
        <end position="29"/>
    </location>
</feature>
<evidence type="ECO:0000256" key="1">
    <source>
        <dbReference type="SAM" id="MobiDB-lite"/>
    </source>
</evidence>
<name>A0ABC8SD50_9AQUA</name>
<organism evidence="2 3">
    <name type="scientific">Ilex paraguariensis</name>
    <name type="common">yerba mate</name>
    <dbReference type="NCBI Taxonomy" id="185542"/>
    <lineage>
        <taxon>Eukaryota</taxon>
        <taxon>Viridiplantae</taxon>
        <taxon>Streptophyta</taxon>
        <taxon>Embryophyta</taxon>
        <taxon>Tracheophyta</taxon>
        <taxon>Spermatophyta</taxon>
        <taxon>Magnoliopsida</taxon>
        <taxon>eudicotyledons</taxon>
        <taxon>Gunneridae</taxon>
        <taxon>Pentapetalae</taxon>
        <taxon>asterids</taxon>
        <taxon>campanulids</taxon>
        <taxon>Aquifoliales</taxon>
        <taxon>Aquifoliaceae</taxon>
        <taxon>Ilex</taxon>
    </lineage>
</organism>
<reference evidence="2 3" key="1">
    <citation type="submission" date="2024-02" db="EMBL/GenBank/DDBJ databases">
        <authorList>
            <person name="Vignale AGUSTIN F."/>
            <person name="Sosa J E."/>
            <person name="Modenutti C."/>
        </authorList>
    </citation>
    <scope>NUCLEOTIDE SEQUENCE [LARGE SCALE GENOMIC DNA]</scope>
</reference>
<dbReference type="Proteomes" id="UP001642360">
    <property type="component" value="Unassembled WGS sequence"/>
</dbReference>
<dbReference type="AlphaFoldDB" id="A0ABC8SD50"/>
<feature type="compositionally biased region" description="Basic and acidic residues" evidence="1">
    <location>
        <begin position="176"/>
        <end position="192"/>
    </location>
</feature>
<protein>
    <submittedName>
        <fullName evidence="2">Uncharacterized protein</fullName>
    </submittedName>
</protein>
<feature type="compositionally biased region" description="Basic and acidic residues" evidence="1">
    <location>
        <begin position="207"/>
        <end position="217"/>
    </location>
</feature>
<evidence type="ECO:0000313" key="2">
    <source>
        <dbReference type="EMBL" id="CAK9155077.1"/>
    </source>
</evidence>